<dbReference type="AlphaFoldDB" id="A0A2U8WLJ2"/>
<evidence type="ECO:0000313" key="2">
    <source>
        <dbReference type="EMBL" id="AWN46989.1"/>
    </source>
</evidence>
<feature type="region of interest" description="Disordered" evidence="1">
    <location>
        <begin position="141"/>
        <end position="196"/>
    </location>
</feature>
<organism evidence="2 3">
    <name type="scientific">Methylobacterium terrae</name>
    <dbReference type="NCBI Taxonomy" id="2202827"/>
    <lineage>
        <taxon>Bacteria</taxon>
        <taxon>Pseudomonadati</taxon>
        <taxon>Pseudomonadota</taxon>
        <taxon>Alphaproteobacteria</taxon>
        <taxon>Hyphomicrobiales</taxon>
        <taxon>Methylobacteriaceae</taxon>
        <taxon>Methylobacterium</taxon>
    </lineage>
</organism>
<keyword evidence="2" id="KW-0808">Transferase</keyword>
<name>A0A2U8WLJ2_9HYPH</name>
<gene>
    <name evidence="2" type="ORF">DK419_12225</name>
</gene>
<dbReference type="RefSeq" id="WP_109959323.1">
    <property type="nucleotide sequence ID" value="NZ_CP029553.1"/>
</dbReference>
<dbReference type="GO" id="GO:0016740">
    <property type="term" value="F:transferase activity"/>
    <property type="evidence" value="ECO:0007669"/>
    <property type="project" value="UniProtKB-KW"/>
</dbReference>
<evidence type="ECO:0000313" key="3">
    <source>
        <dbReference type="Proteomes" id="UP000245444"/>
    </source>
</evidence>
<evidence type="ECO:0000256" key="1">
    <source>
        <dbReference type="SAM" id="MobiDB-lite"/>
    </source>
</evidence>
<dbReference type="EMBL" id="CP029553">
    <property type="protein sequence ID" value="AWN46989.1"/>
    <property type="molecule type" value="Genomic_DNA"/>
</dbReference>
<dbReference type="OrthoDB" id="8015888at2"/>
<dbReference type="KEGG" id="mtea:DK419_12225"/>
<proteinExistence type="predicted"/>
<accession>A0A2U8WLJ2</accession>
<reference evidence="2 3" key="1">
    <citation type="submission" date="2018-05" db="EMBL/GenBank/DDBJ databases">
        <title>Complete Genome Sequence of Methylobacterium sp. 17Sr1-28.</title>
        <authorList>
            <person name="Srinivasan S."/>
        </authorList>
    </citation>
    <scope>NUCLEOTIDE SEQUENCE [LARGE SCALE GENOMIC DNA]</scope>
    <source>
        <strain evidence="2 3">17Sr1-28</strain>
    </source>
</reference>
<protein>
    <submittedName>
        <fullName evidence="2">Trna delta-isopentenylpyrophosphate transferase</fullName>
    </submittedName>
</protein>
<dbReference type="Proteomes" id="UP000245444">
    <property type="component" value="Chromosome"/>
</dbReference>
<keyword evidence="3" id="KW-1185">Reference proteome</keyword>
<feature type="compositionally biased region" description="Basic and acidic residues" evidence="1">
    <location>
        <begin position="160"/>
        <end position="180"/>
    </location>
</feature>
<sequence length="263" mass="28266">MSATTDKQIADILATYGEPLAGNVWRVQGTAVIYHKALERIAVQARIRFDAPVIVRAERDEAVILVTGHMPGPNGDRTEWSIGEALIGVNYRVSGRQAAYVFAMAEKRAKDRVILKLAGLHGLLYSEDEADEFKASRPDLVAANQSRRAEPVREAQMSGEAERETAQDANGRDTNGHDAEAANDADAPRTDAASAEADLTARIDQAQSINAVTDLMLAPETQGALAAMPPGVRDEVREHAKARLVALGWPARNPAKGRKAAVA</sequence>